<dbReference type="AlphaFoldDB" id="A0A3P3RBB1"/>
<dbReference type="Proteomes" id="UP000282322">
    <property type="component" value="Unassembled WGS sequence"/>
</dbReference>
<dbReference type="InterPro" id="IPR002591">
    <property type="entry name" value="Phosphodiest/P_Trfase"/>
</dbReference>
<protein>
    <submittedName>
        <fullName evidence="1">Alkaline phosphatase family protein</fullName>
    </submittedName>
</protein>
<dbReference type="PANTHER" id="PTHR10151">
    <property type="entry name" value="ECTONUCLEOTIDE PYROPHOSPHATASE/PHOSPHODIESTERASE"/>
    <property type="match status" value="1"/>
</dbReference>
<dbReference type="RefSeq" id="WP_124954785.1">
    <property type="nucleotide sequence ID" value="NZ_RRCH01000019.1"/>
</dbReference>
<comment type="caution">
    <text evidence="1">The sequence shown here is derived from an EMBL/GenBank/DDBJ whole genome shotgun (WGS) entry which is preliminary data.</text>
</comment>
<gene>
    <name evidence="1" type="ORF">EIK79_08965</name>
</gene>
<dbReference type="GO" id="GO:0016787">
    <property type="term" value="F:hydrolase activity"/>
    <property type="evidence" value="ECO:0007669"/>
    <property type="project" value="UniProtKB-ARBA"/>
</dbReference>
<dbReference type="Gene3D" id="3.40.720.10">
    <property type="entry name" value="Alkaline Phosphatase, subunit A"/>
    <property type="match status" value="1"/>
</dbReference>
<dbReference type="OrthoDB" id="33550at2157"/>
<dbReference type="EMBL" id="RRCH01000019">
    <property type="protein sequence ID" value="RRJ30752.1"/>
    <property type="molecule type" value="Genomic_DNA"/>
</dbReference>
<evidence type="ECO:0000313" key="2">
    <source>
        <dbReference type="Proteomes" id="UP000282322"/>
    </source>
</evidence>
<organism evidence="1 2">
    <name type="scientific">Halocatena pleomorpha</name>
    <dbReference type="NCBI Taxonomy" id="1785090"/>
    <lineage>
        <taxon>Archaea</taxon>
        <taxon>Methanobacteriati</taxon>
        <taxon>Methanobacteriota</taxon>
        <taxon>Stenosarchaea group</taxon>
        <taxon>Halobacteria</taxon>
        <taxon>Halobacteriales</taxon>
        <taxon>Natronomonadaceae</taxon>
        <taxon>Halocatena</taxon>
    </lineage>
</organism>
<sequence length="415" mass="44843">MLNQAAADRLVDDTIAPGYVRPAYDGHSFGNIPATVASLLGVDIDGRPLSSELVPFERVETVVVVVVDGFGFEQWTRHHAEHEFFARFTERAPVCPITSVFPAETAAAMTTYTTGRMPIEHGLIGWNIPRENTVIESLPFETKDGTDAGEALGIERGALQDGTPIAEQFQEAGVETRHVVPESIVDDGASSLIRLPYEDLDGFSRQLQTAIETTDSGFVHAYLPHVDAVAHDVGTSATAYRSVLSDVSTALARAVDGVGERVGERTLVAVTADHGHVDTTPSENVDLLQFDRVANVIERDTHGTPLLGGGGRNVHFYADGTPPEQIRDVLTAELDTREALVLERETAIDEGLFGPGEPSDVFARQCGDVIVIPREKIVWHGEEPDPLRYTGMHGGLNPREQLVPFAATGLAALRD</sequence>
<dbReference type="Pfam" id="PF01663">
    <property type="entry name" value="Phosphodiest"/>
    <property type="match status" value="1"/>
</dbReference>
<dbReference type="PANTHER" id="PTHR10151:SF120">
    <property type="entry name" value="BIS(5'-ADENOSYL)-TRIPHOSPHATASE"/>
    <property type="match status" value="1"/>
</dbReference>
<proteinExistence type="predicted"/>
<evidence type="ECO:0000313" key="1">
    <source>
        <dbReference type="EMBL" id="RRJ30752.1"/>
    </source>
</evidence>
<accession>A0A3P3RBB1</accession>
<dbReference type="SUPFAM" id="SSF53649">
    <property type="entry name" value="Alkaline phosphatase-like"/>
    <property type="match status" value="1"/>
</dbReference>
<reference evidence="1 2" key="1">
    <citation type="submission" date="2018-11" db="EMBL/GenBank/DDBJ databases">
        <title>Taxonoimc description of Halomarina strain SPP-AMP-1.</title>
        <authorList>
            <person name="Pal Y."/>
            <person name="Srinivasana K."/>
            <person name="Verma A."/>
            <person name="Kumar P."/>
        </authorList>
    </citation>
    <scope>NUCLEOTIDE SEQUENCE [LARGE SCALE GENOMIC DNA]</scope>
    <source>
        <strain evidence="1 2">SPP-AMP-1</strain>
    </source>
</reference>
<keyword evidence="2" id="KW-1185">Reference proteome</keyword>
<name>A0A3P3RBB1_9EURY</name>
<dbReference type="InterPro" id="IPR017850">
    <property type="entry name" value="Alkaline_phosphatase_core_sf"/>
</dbReference>